<reference evidence="6" key="1">
    <citation type="submission" date="2019-08" db="EMBL/GenBank/DDBJ databases">
        <title>The improved chromosome-level genome for the pearl oyster Pinctada fucata martensii using PacBio sequencing and Hi-C.</title>
        <authorList>
            <person name="Zheng Z."/>
        </authorList>
    </citation>
    <scope>NUCLEOTIDE SEQUENCE</scope>
    <source>
        <strain evidence="6">ZZ-2019</strain>
        <tissue evidence="6">Adductor muscle</tissue>
    </source>
</reference>
<protein>
    <recommendedName>
        <fullName evidence="5">CUB domain-containing protein</fullName>
    </recommendedName>
</protein>
<feature type="compositionally biased region" description="Low complexity" evidence="4">
    <location>
        <begin position="265"/>
        <end position="282"/>
    </location>
</feature>
<feature type="compositionally biased region" description="Low complexity" evidence="4">
    <location>
        <begin position="343"/>
        <end position="378"/>
    </location>
</feature>
<proteinExistence type="predicted"/>
<keyword evidence="7" id="KW-1185">Reference proteome</keyword>
<comment type="caution">
    <text evidence="6">The sequence shown here is derived from an EMBL/GenBank/DDBJ whole genome shotgun (WGS) entry which is preliminary data.</text>
</comment>
<dbReference type="Gene3D" id="2.60.120.290">
    <property type="entry name" value="Spermadhesin, CUB domain"/>
    <property type="match status" value="2"/>
</dbReference>
<dbReference type="Proteomes" id="UP001186944">
    <property type="component" value="Unassembled WGS sequence"/>
</dbReference>
<evidence type="ECO:0000256" key="1">
    <source>
        <dbReference type="ARBA" id="ARBA00022737"/>
    </source>
</evidence>
<dbReference type="PROSITE" id="PS01180">
    <property type="entry name" value="CUB"/>
    <property type="match status" value="2"/>
</dbReference>
<evidence type="ECO:0000313" key="6">
    <source>
        <dbReference type="EMBL" id="KAK3108365.1"/>
    </source>
</evidence>
<feature type="compositionally biased region" description="Polar residues" evidence="4">
    <location>
        <begin position="291"/>
        <end position="305"/>
    </location>
</feature>
<keyword evidence="1" id="KW-0677">Repeat</keyword>
<organism evidence="6 7">
    <name type="scientific">Pinctada imbricata</name>
    <name type="common">Atlantic pearl-oyster</name>
    <name type="synonym">Pinctada martensii</name>
    <dbReference type="NCBI Taxonomy" id="66713"/>
    <lineage>
        <taxon>Eukaryota</taxon>
        <taxon>Metazoa</taxon>
        <taxon>Spiralia</taxon>
        <taxon>Lophotrochozoa</taxon>
        <taxon>Mollusca</taxon>
        <taxon>Bivalvia</taxon>
        <taxon>Autobranchia</taxon>
        <taxon>Pteriomorphia</taxon>
        <taxon>Pterioida</taxon>
        <taxon>Pterioidea</taxon>
        <taxon>Pteriidae</taxon>
        <taxon>Pinctada</taxon>
    </lineage>
</organism>
<accession>A0AA88YTJ2</accession>
<evidence type="ECO:0000256" key="2">
    <source>
        <dbReference type="ARBA" id="ARBA00023157"/>
    </source>
</evidence>
<sequence length="398" mass="43591">MTPFLLSSNLQCEWLIVAPDGQKILYKLHDVGINVGTNPCTDGISVYDGDSTSANAVDTNACTTNNIYSSPIRLSSTSKVFLRFTSDGTASPGNDLGFTFLAISAAEQSSCSTTGSTVNLNATTTQQYFTSPNFPNAYPKSHTCEWIISPSDQGANVTVEFKYVDVEVKGGTPPGCYDKLIITYGDSHSETVEFCGNEDYSPNRIFDNGGSGDNITISFTSDSAQTERGFVVTYIQSGSNDNRSFNLIKDNGIFDFNNDNESSNLNNDYGSSDNNDNFGSADYNNDYCSPDYNNDYGSPDYNNDYGSPDYNNDYDSPDYNNDYGSPDYNNDYGSPDYNSDYGSPDYNNDYGSSDNSNDNFTSNNNNDYGSFDNNNDYGSSDYKNDYGNSEKYGNSYGN</sequence>
<keyword evidence="2" id="KW-1015">Disulfide bond</keyword>
<name>A0AA88YTJ2_PINIB</name>
<evidence type="ECO:0000313" key="7">
    <source>
        <dbReference type="Proteomes" id="UP001186944"/>
    </source>
</evidence>
<dbReference type="PANTHER" id="PTHR24251:SF37">
    <property type="entry name" value="CUB DOMAIN-CONTAINING PROTEIN"/>
    <property type="match status" value="1"/>
</dbReference>
<dbReference type="SMART" id="SM00042">
    <property type="entry name" value="CUB"/>
    <property type="match status" value="2"/>
</dbReference>
<dbReference type="AlphaFoldDB" id="A0AA88YTJ2"/>
<evidence type="ECO:0000256" key="3">
    <source>
        <dbReference type="PROSITE-ProRule" id="PRU00059"/>
    </source>
</evidence>
<dbReference type="InterPro" id="IPR000859">
    <property type="entry name" value="CUB_dom"/>
</dbReference>
<dbReference type="Pfam" id="PF00431">
    <property type="entry name" value="CUB"/>
    <property type="match status" value="2"/>
</dbReference>
<gene>
    <name evidence="6" type="ORF">FSP39_006472</name>
</gene>
<dbReference type="PANTHER" id="PTHR24251">
    <property type="entry name" value="OVOCHYMASE-RELATED"/>
    <property type="match status" value="1"/>
</dbReference>
<feature type="domain" description="CUB" evidence="5">
    <location>
        <begin position="111"/>
        <end position="237"/>
    </location>
</feature>
<dbReference type="InterPro" id="IPR035914">
    <property type="entry name" value="Sperma_CUB_dom_sf"/>
</dbReference>
<feature type="region of interest" description="Disordered" evidence="4">
    <location>
        <begin position="265"/>
        <end position="398"/>
    </location>
</feature>
<dbReference type="EMBL" id="VSWD01000001">
    <property type="protein sequence ID" value="KAK3108365.1"/>
    <property type="molecule type" value="Genomic_DNA"/>
</dbReference>
<dbReference type="CDD" id="cd00041">
    <property type="entry name" value="CUB"/>
    <property type="match status" value="1"/>
</dbReference>
<evidence type="ECO:0000259" key="5">
    <source>
        <dbReference type="PROSITE" id="PS01180"/>
    </source>
</evidence>
<comment type="caution">
    <text evidence="3">Lacks conserved residue(s) required for the propagation of feature annotation.</text>
</comment>
<dbReference type="SUPFAM" id="SSF49854">
    <property type="entry name" value="Spermadhesin, CUB domain"/>
    <property type="match status" value="2"/>
</dbReference>
<feature type="compositionally biased region" description="Low complexity" evidence="4">
    <location>
        <begin position="307"/>
        <end position="323"/>
    </location>
</feature>
<feature type="domain" description="CUB" evidence="5">
    <location>
        <begin position="1"/>
        <end position="105"/>
    </location>
</feature>
<feature type="compositionally biased region" description="Polar residues" evidence="4">
    <location>
        <begin position="327"/>
        <end position="341"/>
    </location>
</feature>
<evidence type="ECO:0000256" key="4">
    <source>
        <dbReference type="SAM" id="MobiDB-lite"/>
    </source>
</evidence>